<feature type="transmembrane region" description="Helical" evidence="1">
    <location>
        <begin position="12"/>
        <end position="30"/>
    </location>
</feature>
<reference evidence="2 3" key="1">
    <citation type="submission" date="2016-10" db="EMBL/GenBank/DDBJ databases">
        <title>Comparative genome analysis of multiple Pseudomonas spp. focuses on biocontrol and plant growth promoting traits.</title>
        <authorList>
            <person name="Tao X.-Y."/>
            <person name="Taylor C.G."/>
        </authorList>
    </citation>
    <scope>NUCLEOTIDE SEQUENCE [LARGE SCALE GENOMIC DNA]</scope>
    <source>
        <strain evidence="2 3">48H11</strain>
    </source>
</reference>
<gene>
    <name evidence="2" type="ORF">BK659_20855</name>
</gene>
<dbReference type="Proteomes" id="UP000286071">
    <property type="component" value="Unassembled WGS sequence"/>
</dbReference>
<sequence>MKVSSVKLQAFLWAIPVFIGSLLVFPYCVLGDQEFYRNFYAGVVGLPIAEAFQFYKDSLGTSEPGYFFFSYTFAPLVHKDLLFSAVNFLFFYHVFLWMLRNDVSRILFPAFYLNFYLLVLAFSAERLKLSLLFFLVGYALTGLFRYCFYAVSILAHVQTLMLLVATQTRRVLFILHRLSLGRVGYGFLSLFFLMVGMALVLVVLREHIASKIGFYTEAWGGWGSILKPLVFMLLSVYYARARWIEALLASLPMVLAAYFVGAERIVIFSYFVFMFYGLQSKRGLNIAVVLTSLYFSYKGVDFLIKAISFGDGFAGAY</sequence>
<proteinExistence type="predicted"/>
<name>A0A423H3B9_9PSED</name>
<keyword evidence="1" id="KW-1133">Transmembrane helix</keyword>
<dbReference type="AlphaFoldDB" id="A0A423H3B9"/>
<comment type="caution">
    <text evidence="2">The sequence shown here is derived from an EMBL/GenBank/DDBJ whole genome shotgun (WGS) entry which is preliminary data.</text>
</comment>
<evidence type="ECO:0008006" key="4">
    <source>
        <dbReference type="Google" id="ProtNLM"/>
    </source>
</evidence>
<dbReference type="EMBL" id="MOBJ01000014">
    <property type="protein sequence ID" value="RON06735.1"/>
    <property type="molecule type" value="Genomic_DNA"/>
</dbReference>
<evidence type="ECO:0000313" key="3">
    <source>
        <dbReference type="Proteomes" id="UP000286071"/>
    </source>
</evidence>
<keyword evidence="1" id="KW-0812">Transmembrane</keyword>
<organism evidence="2 3">
    <name type="scientific">Pseudomonas brassicacearum</name>
    <dbReference type="NCBI Taxonomy" id="930166"/>
    <lineage>
        <taxon>Bacteria</taxon>
        <taxon>Pseudomonadati</taxon>
        <taxon>Pseudomonadota</taxon>
        <taxon>Gammaproteobacteria</taxon>
        <taxon>Pseudomonadales</taxon>
        <taxon>Pseudomonadaceae</taxon>
        <taxon>Pseudomonas</taxon>
    </lineage>
</organism>
<evidence type="ECO:0000256" key="1">
    <source>
        <dbReference type="SAM" id="Phobius"/>
    </source>
</evidence>
<keyword evidence="1" id="KW-0472">Membrane</keyword>
<feature type="transmembrane region" description="Helical" evidence="1">
    <location>
        <begin position="185"/>
        <end position="204"/>
    </location>
</feature>
<evidence type="ECO:0000313" key="2">
    <source>
        <dbReference type="EMBL" id="RON06735.1"/>
    </source>
</evidence>
<feature type="transmembrane region" description="Helical" evidence="1">
    <location>
        <begin position="81"/>
        <end position="99"/>
    </location>
</feature>
<feature type="transmembrane region" description="Helical" evidence="1">
    <location>
        <begin position="251"/>
        <end position="276"/>
    </location>
</feature>
<feature type="transmembrane region" description="Helical" evidence="1">
    <location>
        <begin position="106"/>
        <end position="123"/>
    </location>
</feature>
<accession>A0A423H3B9</accession>
<feature type="transmembrane region" description="Helical" evidence="1">
    <location>
        <begin position="219"/>
        <end position="239"/>
    </location>
</feature>
<protein>
    <recommendedName>
        <fullName evidence="4">EpsG family protein</fullName>
    </recommendedName>
</protein>